<accession>A0AAN5CDN8</accession>
<dbReference type="EMBL" id="BTRK01000002">
    <property type="protein sequence ID" value="GMR37746.1"/>
    <property type="molecule type" value="Genomic_DNA"/>
</dbReference>
<dbReference type="AlphaFoldDB" id="A0AAN5CDN8"/>
<keyword evidence="2" id="KW-1185">Reference proteome</keyword>
<reference evidence="2" key="1">
    <citation type="submission" date="2022-10" db="EMBL/GenBank/DDBJ databases">
        <title>Genome assembly of Pristionchus species.</title>
        <authorList>
            <person name="Yoshida K."/>
            <person name="Sommer R.J."/>
        </authorList>
    </citation>
    <scope>NUCLEOTIDE SEQUENCE [LARGE SCALE GENOMIC DNA]</scope>
    <source>
        <strain evidence="2">RS5460</strain>
    </source>
</reference>
<evidence type="ECO:0000313" key="2">
    <source>
        <dbReference type="Proteomes" id="UP001328107"/>
    </source>
</evidence>
<comment type="caution">
    <text evidence="1">The sequence shown here is derived from an EMBL/GenBank/DDBJ whole genome shotgun (WGS) entry which is preliminary data.</text>
</comment>
<name>A0AAN5CDN8_9BILA</name>
<dbReference type="Proteomes" id="UP001328107">
    <property type="component" value="Unassembled WGS sequence"/>
</dbReference>
<protein>
    <submittedName>
        <fullName evidence="1">Uncharacterized protein</fullName>
    </submittedName>
</protein>
<organism evidence="1 2">
    <name type="scientific">Pristionchus mayeri</name>
    <dbReference type="NCBI Taxonomy" id="1317129"/>
    <lineage>
        <taxon>Eukaryota</taxon>
        <taxon>Metazoa</taxon>
        <taxon>Ecdysozoa</taxon>
        <taxon>Nematoda</taxon>
        <taxon>Chromadorea</taxon>
        <taxon>Rhabditida</taxon>
        <taxon>Rhabditina</taxon>
        <taxon>Diplogasteromorpha</taxon>
        <taxon>Diplogasteroidea</taxon>
        <taxon>Neodiplogasteridae</taxon>
        <taxon>Pristionchus</taxon>
    </lineage>
</organism>
<sequence length="97" mass="10932">MNIVLGQSLLLDHLEVLPPSGDQFFVSTPLHYPTSLHEADLVSVSDRIQSMGDHHRCSSVSRGLEGHSNHLLALRVQCTGCLIEYDYFRFPHECSRN</sequence>
<proteinExistence type="predicted"/>
<evidence type="ECO:0000313" key="1">
    <source>
        <dbReference type="EMBL" id="GMR37746.1"/>
    </source>
</evidence>
<feature type="non-terminal residue" evidence="1">
    <location>
        <position position="97"/>
    </location>
</feature>
<gene>
    <name evidence="1" type="ORF">PMAYCL1PPCAC_07941</name>
</gene>